<dbReference type="FunFam" id="1.50.10.20:FF:000006">
    <property type="entry name" value="Mannan endo-1,6-alpha-mannosidase"/>
    <property type="match status" value="1"/>
</dbReference>
<dbReference type="GO" id="GO:0009272">
    <property type="term" value="P:fungal-type cell wall biogenesis"/>
    <property type="evidence" value="ECO:0007669"/>
    <property type="project" value="TreeGrafter"/>
</dbReference>
<evidence type="ECO:0000256" key="12">
    <source>
        <dbReference type="SAM" id="Phobius"/>
    </source>
</evidence>
<keyword evidence="15" id="KW-1185">Reference proteome</keyword>
<feature type="region of interest" description="Disordered" evidence="11">
    <location>
        <begin position="391"/>
        <end position="418"/>
    </location>
</feature>
<name>A0AAI8Z1H8_9PEZI</name>
<evidence type="ECO:0000256" key="8">
    <source>
        <dbReference type="ARBA" id="ARBA00023180"/>
    </source>
</evidence>
<evidence type="ECO:0000256" key="11">
    <source>
        <dbReference type="SAM" id="MobiDB-lite"/>
    </source>
</evidence>
<reference evidence="14" key="1">
    <citation type="submission" date="2023-11" db="EMBL/GenBank/DDBJ databases">
        <authorList>
            <person name="Alioto T."/>
            <person name="Alioto T."/>
            <person name="Gomez Garrido J."/>
        </authorList>
    </citation>
    <scope>NUCLEOTIDE SEQUENCE</scope>
</reference>
<dbReference type="EMBL" id="CAVMBE010000039">
    <property type="protein sequence ID" value="CAK4030725.1"/>
    <property type="molecule type" value="Genomic_DNA"/>
</dbReference>
<feature type="signal peptide" evidence="13">
    <location>
        <begin position="1"/>
        <end position="20"/>
    </location>
</feature>
<evidence type="ECO:0000256" key="13">
    <source>
        <dbReference type="SAM" id="SignalP"/>
    </source>
</evidence>
<dbReference type="Pfam" id="PF03663">
    <property type="entry name" value="Glyco_hydro_76"/>
    <property type="match status" value="1"/>
</dbReference>
<keyword evidence="9 10" id="KW-0326">Glycosidase</keyword>
<evidence type="ECO:0000256" key="5">
    <source>
        <dbReference type="ARBA" id="ARBA00022729"/>
    </source>
</evidence>
<feature type="chain" id="PRO_5042482833" description="Mannan endo-1,6-alpha-mannosidase" evidence="13">
    <location>
        <begin position="21"/>
        <end position="450"/>
    </location>
</feature>
<evidence type="ECO:0000256" key="4">
    <source>
        <dbReference type="ARBA" id="ARBA00012350"/>
    </source>
</evidence>
<evidence type="ECO:0000256" key="1">
    <source>
        <dbReference type="ARBA" id="ARBA00001452"/>
    </source>
</evidence>
<dbReference type="Gene3D" id="1.50.10.20">
    <property type="match status" value="1"/>
</dbReference>
<dbReference type="InterPro" id="IPR008928">
    <property type="entry name" value="6-hairpin_glycosidase_sf"/>
</dbReference>
<comment type="similarity">
    <text evidence="3 10">Belongs to the glycosyl hydrolase 76 family.</text>
</comment>
<keyword evidence="12" id="KW-0812">Transmembrane</keyword>
<dbReference type="GO" id="GO:0016052">
    <property type="term" value="P:carbohydrate catabolic process"/>
    <property type="evidence" value="ECO:0007669"/>
    <property type="project" value="InterPro"/>
</dbReference>
<keyword evidence="5 13" id="KW-0732">Signal</keyword>
<evidence type="ECO:0000256" key="10">
    <source>
        <dbReference type="PIRNR" id="PIRNR016302"/>
    </source>
</evidence>
<comment type="subcellular location">
    <subcellularLocation>
        <location evidence="2">Endomembrane system</location>
    </subcellularLocation>
</comment>
<dbReference type="InterPro" id="IPR014480">
    <property type="entry name" value="Mannan-1_6-alpha_mannosidase"/>
</dbReference>
<dbReference type="GO" id="GO:0008496">
    <property type="term" value="F:mannan endo-1,6-alpha-mannosidase activity"/>
    <property type="evidence" value="ECO:0007669"/>
    <property type="project" value="UniProtKB-UniRule"/>
</dbReference>
<keyword evidence="6 10" id="KW-0378">Hydrolase</keyword>
<proteinExistence type="inferred from homology"/>
<dbReference type="PANTHER" id="PTHR12145:SF36">
    <property type="entry name" value="MANNAN ENDO-1,6-ALPHA-MANNOSIDASE DCW1"/>
    <property type="match status" value="1"/>
</dbReference>
<evidence type="ECO:0000313" key="15">
    <source>
        <dbReference type="Proteomes" id="UP001296104"/>
    </source>
</evidence>
<dbReference type="Proteomes" id="UP001296104">
    <property type="component" value="Unassembled WGS sequence"/>
</dbReference>
<dbReference type="EC" id="3.2.1.101" evidence="4 10"/>
<evidence type="ECO:0000256" key="2">
    <source>
        <dbReference type="ARBA" id="ARBA00004308"/>
    </source>
</evidence>
<comment type="catalytic activity">
    <reaction evidence="1 10">
        <text>Random hydrolysis of (1-&gt;6)-alpha-D-mannosidic linkages in unbranched (1-&gt;6)-mannans.</text>
        <dbReference type="EC" id="3.2.1.101"/>
    </reaction>
</comment>
<dbReference type="PANTHER" id="PTHR12145">
    <property type="entry name" value="MANNAN ENDO-1,6-ALPHA-MANNOSIDASE DCW1"/>
    <property type="match status" value="1"/>
</dbReference>
<evidence type="ECO:0000256" key="9">
    <source>
        <dbReference type="ARBA" id="ARBA00023295"/>
    </source>
</evidence>
<evidence type="ECO:0000256" key="7">
    <source>
        <dbReference type="ARBA" id="ARBA00023136"/>
    </source>
</evidence>
<dbReference type="SUPFAM" id="SSF48208">
    <property type="entry name" value="Six-hairpin glycosidases"/>
    <property type="match status" value="1"/>
</dbReference>
<dbReference type="InterPro" id="IPR005198">
    <property type="entry name" value="Glyco_hydro_76"/>
</dbReference>
<dbReference type="PIRSF" id="PIRSF016302">
    <property type="entry name" value="Man_a_manosd"/>
    <property type="match status" value="1"/>
</dbReference>
<keyword evidence="12" id="KW-1133">Transmembrane helix</keyword>
<protein>
    <recommendedName>
        <fullName evidence="4 10">Mannan endo-1,6-alpha-mannosidase</fullName>
        <ecNumber evidence="4 10">3.2.1.101</ecNumber>
    </recommendedName>
</protein>
<dbReference type="AlphaFoldDB" id="A0AAI8Z1H8"/>
<evidence type="ECO:0000256" key="6">
    <source>
        <dbReference type="ARBA" id="ARBA00022801"/>
    </source>
</evidence>
<evidence type="ECO:0000313" key="14">
    <source>
        <dbReference type="EMBL" id="CAK4030725.1"/>
    </source>
</evidence>
<organism evidence="14 15">
    <name type="scientific">Lecanosticta acicola</name>
    <dbReference type="NCBI Taxonomy" id="111012"/>
    <lineage>
        <taxon>Eukaryota</taxon>
        <taxon>Fungi</taxon>
        <taxon>Dikarya</taxon>
        <taxon>Ascomycota</taxon>
        <taxon>Pezizomycotina</taxon>
        <taxon>Dothideomycetes</taxon>
        <taxon>Dothideomycetidae</taxon>
        <taxon>Mycosphaerellales</taxon>
        <taxon>Mycosphaerellaceae</taxon>
        <taxon>Lecanosticta</taxon>
    </lineage>
</organism>
<keyword evidence="7 12" id="KW-0472">Membrane</keyword>
<gene>
    <name evidence="14" type="ORF">LECACI_7A005883</name>
</gene>
<accession>A0AAI8Z1H8</accession>
<sequence>MRFSSHVAAGTLALAPLVAGIDLTINDTESVHSAAKTIAYGMVKYYHGNESGGVPGLLGDPYYWWECGAMFNSLINYWYYTGDSTYNEIVKQGLLFQTGTDNNYMPINETKNEGNDDQVFWGFAVMSAAEYKFTDPGDNEPGWLALAQGVFNSQAARWDSDHCGGGLRWQIFTWNNGYNYKNSPSNGGLFNMAARLYAYTGNETYAHWANKVWNWMEDTVGLIGDAYEIYDGTQISNNCTSLDHTRWSYTQGMMLNGAAVMWNMTNTTEWKTRTEGLFNATAYFFNEQKVMREVCEASDNCNLDEQSFKAYLARFMAASTKSAPFLYDQVIEYLDASAVAAAAQCDGGTDGVTCGMAWTKNSTYDGNYGVGEQMAALEVVQSTLIKKATAPVSSSTGGTSQGDPSAGTSGDTSNAAAPTSKITTADRAGAGIVTVFLCLGTAAGGYWLIA</sequence>
<dbReference type="GO" id="GO:0012505">
    <property type="term" value="C:endomembrane system"/>
    <property type="evidence" value="ECO:0007669"/>
    <property type="project" value="UniProtKB-SubCell"/>
</dbReference>
<evidence type="ECO:0000256" key="3">
    <source>
        <dbReference type="ARBA" id="ARBA00009699"/>
    </source>
</evidence>
<keyword evidence="8" id="KW-0325">Glycoprotein</keyword>
<comment type="caution">
    <text evidence="14">The sequence shown here is derived from an EMBL/GenBank/DDBJ whole genome shotgun (WGS) entry which is preliminary data.</text>
</comment>
<feature type="transmembrane region" description="Helical" evidence="12">
    <location>
        <begin position="428"/>
        <end position="449"/>
    </location>
</feature>